<feature type="domain" description="Glycoside hydrolase family 65 N-terminal" evidence="8">
    <location>
        <begin position="18"/>
        <end position="236"/>
    </location>
</feature>
<dbReference type="GO" id="GO:0030246">
    <property type="term" value="F:carbohydrate binding"/>
    <property type="evidence" value="ECO:0007669"/>
    <property type="project" value="InterPro"/>
</dbReference>
<feature type="domain" description="Glycoside hydrolase family 65 C-terminal" evidence="7">
    <location>
        <begin position="694"/>
        <end position="751"/>
    </location>
</feature>
<evidence type="ECO:0000259" key="8">
    <source>
        <dbReference type="Pfam" id="PF03636"/>
    </source>
</evidence>
<dbReference type="eggNOG" id="COG1554">
    <property type="taxonomic scope" value="Bacteria"/>
</dbReference>
<dbReference type="EMBL" id="CP001032">
    <property type="protein sequence ID" value="ACB74304.1"/>
    <property type="molecule type" value="Genomic_DNA"/>
</dbReference>
<dbReference type="Gene3D" id="1.50.10.10">
    <property type="match status" value="1"/>
</dbReference>
<comment type="similarity">
    <text evidence="1">Belongs to the glycosyl hydrolase 65 family.</text>
</comment>
<reference evidence="9 10" key="1">
    <citation type="journal article" date="2011" name="J. Bacteriol.">
        <title>Genome sequence of the verrucomicrobium Opitutus terrae PB90-1, an abundant inhabitant of rice paddy soil ecosystems.</title>
        <authorList>
            <person name="van Passel M.W."/>
            <person name="Kant R."/>
            <person name="Palva A."/>
            <person name="Copeland A."/>
            <person name="Lucas S."/>
            <person name="Lapidus A."/>
            <person name="Glavina del Rio T."/>
            <person name="Pitluck S."/>
            <person name="Goltsman E."/>
            <person name="Clum A."/>
            <person name="Sun H."/>
            <person name="Schmutz J."/>
            <person name="Larimer F.W."/>
            <person name="Land M.L."/>
            <person name="Hauser L."/>
            <person name="Kyrpides N."/>
            <person name="Mikhailova N."/>
            <person name="Richardson P.P."/>
            <person name="Janssen P.H."/>
            <person name="de Vos W.M."/>
            <person name="Smidt H."/>
        </authorList>
    </citation>
    <scope>NUCLEOTIDE SEQUENCE [LARGE SCALE GENOMIC DNA]</scope>
    <source>
        <strain evidence="10">DSM 11246 / JCM 15787 / PB90-1</strain>
    </source>
</reference>
<dbReference type="GO" id="GO:0005975">
    <property type="term" value="P:carbohydrate metabolic process"/>
    <property type="evidence" value="ECO:0007669"/>
    <property type="project" value="InterPro"/>
</dbReference>
<dbReference type="InterPro" id="IPR005195">
    <property type="entry name" value="Glyco_hydro_65_M"/>
</dbReference>
<keyword evidence="10" id="KW-1185">Reference proteome</keyword>
<evidence type="ECO:0000313" key="9">
    <source>
        <dbReference type="EMBL" id="ACB74304.1"/>
    </source>
</evidence>
<dbReference type="AlphaFoldDB" id="B1ZXT6"/>
<gene>
    <name evidence="9" type="ordered locus">Oter_1016</name>
</gene>
<evidence type="ECO:0000256" key="3">
    <source>
        <dbReference type="ARBA" id="ARBA00022679"/>
    </source>
</evidence>
<evidence type="ECO:0000259" key="7">
    <source>
        <dbReference type="Pfam" id="PF03633"/>
    </source>
</evidence>
<dbReference type="InterPro" id="IPR008928">
    <property type="entry name" value="6-hairpin_glycosidase_sf"/>
</dbReference>
<dbReference type="Pfam" id="PF03632">
    <property type="entry name" value="Glyco_hydro_65m"/>
    <property type="match status" value="1"/>
</dbReference>
<keyword evidence="3 9" id="KW-0808">Transferase</keyword>
<dbReference type="InterPro" id="IPR037018">
    <property type="entry name" value="GH65_N"/>
</dbReference>
<dbReference type="KEGG" id="ote:Oter_1016"/>
<sequence length="776" mass="86309">MKQLWEISTTECAGSKESIMLRGNVYQIANGAMGYRGTLDEFGPAEAVGITLAGIFDQVGEAWREPVNAPNGGYTRVSLDGTPLSALDDTVVAHRQVLHFRDARFERETVFAVGGKKLTLRSSRFLSVVEPNLGVIRLSVSCDQDADIAIATGIDYNIWDLNGPHLRELTPSQSDDLLCVDARTHEARKRVAVAEAVATELGGSQPLVAENRNLRRFAFRARAGEIYVLDKFFAVFAEQDSPATPPARGALELVKRARQLGRDACLAQHAAEWQSRWARCDVVIAGDDEAQQALRYSLLQLLMVAPVQGSANSIPARALSGQVYKGAVFWDTEMFMLPFFLHTYPEKAVELLRYRIRTLDGARRKAQTEGPGYRGAFYAWESQDTGDDACTYFNIGDPITGRELRTHFRDKQVHISGDVALALWEYFRITGDDRMLREGGAEVILECARFYYSYAHFKKDRGRYEILDVIGPDEYHERVNNNAFTNAVVRETFAIAGAVVAHLERTHPAELKTLLAKLDIAGELPAFADAAARLYVPAPHPKTRVIEQFEGYLKLRDASVEELKAKMVHPNEYLGAGQGLAVPTKLIKQADVVMMLNLFRARYPTEVKQANWRYYEPRTEHGSSLSACAYAMVATEIGEGERAYDYFLKTATIDLEAKYKVYVGTTFIGGSHPAANGGAWMTAVFGFGGVLIEENRILIQPRLPRKWRSLEFGLEHRGDRFQIRITADRVSVEPALTNRHEHAFMVAGEPVTCARGNPVTVEHGRSKPALSGSRAI</sequence>
<evidence type="ECO:0000256" key="5">
    <source>
        <dbReference type="PIRSR" id="PIRSR036289-51"/>
    </source>
</evidence>
<dbReference type="Pfam" id="PF03633">
    <property type="entry name" value="Glyco_hydro_65C"/>
    <property type="match status" value="1"/>
</dbReference>
<dbReference type="Gene3D" id="2.70.98.40">
    <property type="entry name" value="Glycoside hydrolase, family 65, N-terminal domain"/>
    <property type="match status" value="1"/>
</dbReference>
<dbReference type="CAZy" id="GH65">
    <property type="family name" value="Glycoside Hydrolase Family 65"/>
</dbReference>
<dbReference type="InterPro" id="IPR005196">
    <property type="entry name" value="Glyco_hydro_65_N"/>
</dbReference>
<protein>
    <submittedName>
        <fullName evidence="9">Kojibiose phosphorylase</fullName>
        <ecNumber evidence="9">2.4.1.230</ecNumber>
    </submittedName>
</protein>
<dbReference type="EC" id="2.4.1.230" evidence="9"/>
<evidence type="ECO:0000256" key="4">
    <source>
        <dbReference type="PIRSR" id="PIRSR036289-50"/>
    </source>
</evidence>
<evidence type="ECO:0000256" key="1">
    <source>
        <dbReference type="ARBA" id="ARBA00006768"/>
    </source>
</evidence>
<keyword evidence="2 9" id="KW-0328">Glycosyltransferase</keyword>
<dbReference type="InterPro" id="IPR005194">
    <property type="entry name" value="Glyco_hydro_65_C"/>
</dbReference>
<dbReference type="SUPFAM" id="SSF48208">
    <property type="entry name" value="Six-hairpin glycosidases"/>
    <property type="match status" value="1"/>
</dbReference>
<feature type="binding site" evidence="5">
    <location>
        <begin position="588"/>
        <end position="589"/>
    </location>
    <ligand>
        <name>substrate</name>
    </ligand>
</feature>
<evidence type="ECO:0000259" key="6">
    <source>
        <dbReference type="Pfam" id="PF03632"/>
    </source>
</evidence>
<dbReference type="SUPFAM" id="SSF74650">
    <property type="entry name" value="Galactose mutarotase-like"/>
    <property type="match status" value="1"/>
</dbReference>
<name>B1ZXT6_OPITP</name>
<dbReference type="InterPro" id="IPR012341">
    <property type="entry name" value="6hp_glycosidase-like_sf"/>
</dbReference>
<dbReference type="PIRSF" id="PIRSF036289">
    <property type="entry name" value="Glycosyl_hydrolase_malt_phosph"/>
    <property type="match status" value="1"/>
</dbReference>
<evidence type="ECO:0000313" key="10">
    <source>
        <dbReference type="Proteomes" id="UP000007013"/>
    </source>
</evidence>
<feature type="active site" description="Proton donor" evidence="4">
    <location>
        <position position="474"/>
    </location>
</feature>
<dbReference type="GO" id="GO:0004553">
    <property type="term" value="F:hydrolase activity, hydrolyzing O-glycosyl compounds"/>
    <property type="evidence" value="ECO:0007669"/>
    <property type="project" value="TreeGrafter"/>
</dbReference>
<dbReference type="Gene3D" id="2.60.420.10">
    <property type="entry name" value="Maltose phosphorylase, domain 3"/>
    <property type="match status" value="1"/>
</dbReference>
<evidence type="ECO:0000256" key="2">
    <source>
        <dbReference type="ARBA" id="ARBA00022676"/>
    </source>
</evidence>
<organism evidence="9 10">
    <name type="scientific">Opitutus terrae (strain DSM 11246 / JCM 15787 / PB90-1)</name>
    <dbReference type="NCBI Taxonomy" id="452637"/>
    <lineage>
        <taxon>Bacteria</taxon>
        <taxon>Pseudomonadati</taxon>
        <taxon>Verrucomicrobiota</taxon>
        <taxon>Opitutia</taxon>
        <taxon>Opitutales</taxon>
        <taxon>Opitutaceae</taxon>
        <taxon>Opitutus</taxon>
    </lineage>
</organism>
<dbReference type="STRING" id="452637.Oter_1016"/>
<dbReference type="PANTHER" id="PTHR11051">
    <property type="entry name" value="GLYCOSYL HYDROLASE-RELATED"/>
    <property type="match status" value="1"/>
</dbReference>
<accession>B1ZXT6</accession>
<proteinExistence type="inferred from homology"/>
<dbReference type="RefSeq" id="WP_012373842.1">
    <property type="nucleotide sequence ID" value="NC_010571.1"/>
</dbReference>
<dbReference type="GO" id="GO:0033831">
    <property type="term" value="F:kojibiose phosphorylase activity"/>
    <property type="evidence" value="ECO:0007669"/>
    <property type="project" value="UniProtKB-EC"/>
</dbReference>
<dbReference type="InterPro" id="IPR017045">
    <property type="entry name" value="Malt_Pase/Glycosyl_Hdrlase"/>
</dbReference>
<dbReference type="Pfam" id="PF03636">
    <property type="entry name" value="Glyco_hydro_65N"/>
    <property type="match status" value="1"/>
</dbReference>
<dbReference type="HOGENOM" id="CLU_006285_2_1_0"/>
<dbReference type="PANTHER" id="PTHR11051:SF8">
    <property type="entry name" value="PROTEIN-GLUCOSYLGALACTOSYLHYDROXYLYSINE GLUCOSIDASE"/>
    <property type="match status" value="1"/>
</dbReference>
<feature type="domain" description="Glycoside hydrolase family 65 central catalytic" evidence="6">
    <location>
        <begin position="295"/>
        <end position="681"/>
    </location>
</feature>
<feature type="binding site" evidence="5">
    <location>
        <begin position="330"/>
        <end position="331"/>
    </location>
    <ligand>
        <name>substrate</name>
    </ligand>
</feature>
<dbReference type="Proteomes" id="UP000007013">
    <property type="component" value="Chromosome"/>
</dbReference>
<dbReference type="InterPro" id="IPR011013">
    <property type="entry name" value="Gal_mutarotase_sf_dom"/>
</dbReference>